<feature type="domain" description="Hemerythrin-like" evidence="1">
    <location>
        <begin position="12"/>
        <end position="123"/>
    </location>
</feature>
<name>A0A2W7RYR2_9BACT</name>
<dbReference type="Pfam" id="PF01814">
    <property type="entry name" value="Hemerythrin"/>
    <property type="match status" value="1"/>
</dbReference>
<reference evidence="2 3" key="1">
    <citation type="submission" date="2018-06" db="EMBL/GenBank/DDBJ databases">
        <title>Genomic Encyclopedia of Archaeal and Bacterial Type Strains, Phase II (KMG-II): from individual species to whole genera.</title>
        <authorList>
            <person name="Goeker M."/>
        </authorList>
    </citation>
    <scope>NUCLEOTIDE SEQUENCE [LARGE SCALE GENOMIC DNA]</scope>
    <source>
        <strain evidence="2 3">DSM 23241</strain>
    </source>
</reference>
<evidence type="ECO:0000259" key="1">
    <source>
        <dbReference type="Pfam" id="PF01814"/>
    </source>
</evidence>
<dbReference type="InterPro" id="IPR012312">
    <property type="entry name" value="Hemerythrin-like"/>
</dbReference>
<gene>
    <name evidence="2" type="ORF">LX80_00407</name>
</gene>
<keyword evidence="3" id="KW-1185">Reference proteome</keyword>
<evidence type="ECO:0000313" key="2">
    <source>
        <dbReference type="EMBL" id="PZX65913.1"/>
    </source>
</evidence>
<comment type="caution">
    <text evidence="2">The sequence shown here is derived from an EMBL/GenBank/DDBJ whole genome shotgun (WGS) entry which is preliminary data.</text>
</comment>
<dbReference type="RefSeq" id="WP_111293358.1">
    <property type="nucleotide sequence ID" value="NZ_QKZV01000001.1"/>
</dbReference>
<sequence>MPIKRSEAMQPLSRQHHNALLFCLLLKKGIAKKADNSVMKDFCISFWENDLMHHFQLEEDLLYSLGNTYPVLQSGLLQMKDEHTALQQYMNQIKIHVTYAILTEYVNLLEKHVRFEERILFPHIENTINSNILQQIGKALVQEEEHNCLQYPIHFWE</sequence>
<evidence type="ECO:0000313" key="3">
    <source>
        <dbReference type="Proteomes" id="UP000249720"/>
    </source>
</evidence>
<protein>
    <recommendedName>
        <fullName evidence="1">Hemerythrin-like domain-containing protein</fullName>
    </recommendedName>
</protein>
<dbReference type="Gene3D" id="1.20.120.520">
    <property type="entry name" value="nmb1532 protein domain like"/>
    <property type="match status" value="1"/>
</dbReference>
<dbReference type="OrthoDB" id="9793254at2"/>
<proteinExistence type="predicted"/>
<dbReference type="EMBL" id="QKZV01000001">
    <property type="protein sequence ID" value="PZX65913.1"/>
    <property type="molecule type" value="Genomic_DNA"/>
</dbReference>
<dbReference type="AlphaFoldDB" id="A0A2W7RYR2"/>
<organism evidence="2 3">
    <name type="scientific">Hydrotalea sandarakina</name>
    <dbReference type="NCBI Taxonomy" id="1004304"/>
    <lineage>
        <taxon>Bacteria</taxon>
        <taxon>Pseudomonadati</taxon>
        <taxon>Bacteroidota</taxon>
        <taxon>Chitinophagia</taxon>
        <taxon>Chitinophagales</taxon>
        <taxon>Chitinophagaceae</taxon>
        <taxon>Hydrotalea</taxon>
    </lineage>
</organism>
<dbReference type="Proteomes" id="UP000249720">
    <property type="component" value="Unassembled WGS sequence"/>
</dbReference>
<accession>A0A2W7RYR2</accession>